<organism evidence="3 4">
    <name type="scientific">Crassostrea virginica</name>
    <name type="common">Eastern oyster</name>
    <dbReference type="NCBI Taxonomy" id="6565"/>
    <lineage>
        <taxon>Eukaryota</taxon>
        <taxon>Metazoa</taxon>
        <taxon>Spiralia</taxon>
        <taxon>Lophotrochozoa</taxon>
        <taxon>Mollusca</taxon>
        <taxon>Bivalvia</taxon>
        <taxon>Autobranchia</taxon>
        <taxon>Pteriomorphia</taxon>
        <taxon>Ostreida</taxon>
        <taxon>Ostreoidea</taxon>
        <taxon>Ostreidae</taxon>
        <taxon>Crassostrea</taxon>
    </lineage>
</organism>
<dbReference type="Proteomes" id="UP000694844">
    <property type="component" value="Chromosome 9"/>
</dbReference>
<evidence type="ECO:0000313" key="3">
    <source>
        <dbReference type="Proteomes" id="UP000694844"/>
    </source>
</evidence>
<reference evidence="4" key="1">
    <citation type="submission" date="2025-08" db="UniProtKB">
        <authorList>
            <consortium name="RefSeq"/>
        </authorList>
    </citation>
    <scope>IDENTIFICATION</scope>
    <source>
        <tissue evidence="4">Whole sample</tissue>
    </source>
</reference>
<keyword evidence="1" id="KW-0472">Membrane</keyword>
<keyword evidence="3" id="KW-1185">Reference proteome</keyword>
<evidence type="ECO:0000256" key="2">
    <source>
        <dbReference type="SAM" id="SignalP"/>
    </source>
</evidence>
<keyword evidence="1" id="KW-0812">Transmembrane</keyword>
<name>A0A8B8BP30_CRAVI</name>
<dbReference type="AlphaFoldDB" id="A0A8B8BP30"/>
<evidence type="ECO:0000256" key="1">
    <source>
        <dbReference type="SAM" id="Phobius"/>
    </source>
</evidence>
<sequence>MANPVTLSHIHHFLLQVLLSVILHNTTFVGCACLEDVLSLLDSVSSCEFKKEYFISKFIDDQQECLSNCSVSSTDPLYTTWSVTRNYELEHMEIKFSETLYRFEWRVGCTGYLSYPKVSLTFLCEGRHFYERGIGERCMNSSQCQAVNPGSTCNLSSGKCSCQEGYLWNSITCIEARKLGEPCGDPLQCSVINQNATCNDTTHVCECKEGYLEVINTCTKGPILLDEMCESYRQSEILDQEERDMKNIGSTLSVQIYIPSTESPRKDQLAIYVGVALAGMLLGILGCLAVMFIRNRHIMEAQNKHNENTSGNIYEGTLVQKVQVRKVYVYEELNSSNTLGKEKIDEPEDHGIYNQVNENAIELHVLSDDDYCLPHGANADVDSHVASGYDKVKDCPGDYGEVN</sequence>
<feature type="chain" id="PRO_5033988655" evidence="2">
    <location>
        <begin position="32"/>
        <end position="403"/>
    </location>
</feature>
<feature type="signal peptide" evidence="2">
    <location>
        <begin position="1"/>
        <end position="31"/>
    </location>
</feature>
<accession>A0A8B8BP30</accession>
<dbReference type="RefSeq" id="XP_022305102.1">
    <property type="nucleotide sequence ID" value="XM_022449394.1"/>
</dbReference>
<dbReference type="GeneID" id="111112086"/>
<evidence type="ECO:0000313" key="4">
    <source>
        <dbReference type="RefSeq" id="XP_022305102.1"/>
    </source>
</evidence>
<gene>
    <name evidence="4" type="primary">LOC111112086</name>
</gene>
<keyword evidence="2" id="KW-0732">Signal</keyword>
<dbReference type="OrthoDB" id="5912242at2759"/>
<proteinExistence type="predicted"/>
<keyword evidence="1" id="KW-1133">Transmembrane helix</keyword>
<protein>
    <submittedName>
        <fullName evidence="4">Uncharacterized protein LOC111112086 isoform X3</fullName>
    </submittedName>
</protein>
<feature type="transmembrane region" description="Helical" evidence="1">
    <location>
        <begin position="269"/>
        <end position="293"/>
    </location>
</feature>